<evidence type="ECO:0000313" key="2">
    <source>
        <dbReference type="EMBL" id="CAG9135189.1"/>
    </source>
</evidence>
<feature type="region of interest" description="Disordered" evidence="1">
    <location>
        <begin position="71"/>
        <end position="101"/>
    </location>
</feature>
<comment type="caution">
    <text evidence="2">The sequence shown here is derived from an EMBL/GenBank/DDBJ whole genome shotgun (WGS) entry which is preliminary data.</text>
</comment>
<sequence length="101" mass="11208">MSAAAKINNKKVERVERVMLKGWARSGSAVAVENLVASVLRTFHCAELRVTRKFSSVIDIRAIRKAVTFHERGTQGPGSTCGWKARSLAHVGEPREDHEDH</sequence>
<reference evidence="2" key="1">
    <citation type="submission" date="2020-11" db="EMBL/GenBank/DDBJ databases">
        <authorList>
            <person name="Whiteford S."/>
        </authorList>
    </citation>
    <scope>NUCLEOTIDE SEQUENCE</scope>
</reference>
<protein>
    <submittedName>
        <fullName evidence="2">(diamondback moth) hypothetical protein</fullName>
    </submittedName>
</protein>
<organism evidence="2 3">
    <name type="scientific">Plutella xylostella</name>
    <name type="common">Diamondback moth</name>
    <name type="synonym">Plutella maculipennis</name>
    <dbReference type="NCBI Taxonomy" id="51655"/>
    <lineage>
        <taxon>Eukaryota</taxon>
        <taxon>Metazoa</taxon>
        <taxon>Ecdysozoa</taxon>
        <taxon>Arthropoda</taxon>
        <taxon>Hexapoda</taxon>
        <taxon>Insecta</taxon>
        <taxon>Pterygota</taxon>
        <taxon>Neoptera</taxon>
        <taxon>Endopterygota</taxon>
        <taxon>Lepidoptera</taxon>
        <taxon>Glossata</taxon>
        <taxon>Ditrysia</taxon>
        <taxon>Yponomeutoidea</taxon>
        <taxon>Plutellidae</taxon>
        <taxon>Plutella</taxon>
    </lineage>
</organism>
<feature type="compositionally biased region" description="Basic and acidic residues" evidence="1">
    <location>
        <begin position="92"/>
        <end position="101"/>
    </location>
</feature>
<name>A0A8S4G4J9_PLUXY</name>
<accession>A0A8S4G4J9</accession>
<dbReference type="Proteomes" id="UP000653454">
    <property type="component" value="Unassembled WGS sequence"/>
</dbReference>
<evidence type="ECO:0000256" key="1">
    <source>
        <dbReference type="SAM" id="MobiDB-lite"/>
    </source>
</evidence>
<dbReference type="AlphaFoldDB" id="A0A8S4G4J9"/>
<gene>
    <name evidence="2" type="ORF">PLXY2_LOCUS13467</name>
</gene>
<keyword evidence="3" id="KW-1185">Reference proteome</keyword>
<dbReference type="EMBL" id="CAJHNJ030000097">
    <property type="protein sequence ID" value="CAG9135189.1"/>
    <property type="molecule type" value="Genomic_DNA"/>
</dbReference>
<proteinExistence type="predicted"/>
<evidence type="ECO:0000313" key="3">
    <source>
        <dbReference type="Proteomes" id="UP000653454"/>
    </source>
</evidence>